<evidence type="ECO:0000256" key="6">
    <source>
        <dbReference type="ARBA" id="ARBA00023315"/>
    </source>
</evidence>
<feature type="domain" description="Palmitoyltransferase DHHC" evidence="8">
    <location>
        <begin position="78"/>
        <end position="205"/>
    </location>
</feature>
<dbReference type="Proteomes" id="UP000001940">
    <property type="component" value="Chromosome III"/>
</dbReference>
<dbReference type="FunCoup" id="Q21981">
    <property type="interactions" value="32"/>
</dbReference>
<organism evidence="9 10">
    <name type="scientific">Caenorhabditis elegans</name>
    <dbReference type="NCBI Taxonomy" id="6239"/>
    <lineage>
        <taxon>Eukaryota</taxon>
        <taxon>Metazoa</taxon>
        <taxon>Ecdysozoa</taxon>
        <taxon>Nematoda</taxon>
        <taxon>Chromadorea</taxon>
        <taxon>Rhabditida</taxon>
        <taxon>Rhabditina</taxon>
        <taxon>Rhabditomorpha</taxon>
        <taxon>Rhabditoidea</taxon>
        <taxon>Rhabditidae</taxon>
        <taxon>Peloderinae</taxon>
        <taxon>Caenorhabditis</taxon>
    </lineage>
</organism>
<sequence>MWLERTKWVLANIGWPIAFTFWYQIIVVLYAADGTISQWALYYFHFLWIIIVCSYFSASFTPPTKCRDVEKVEHCDKEIKEDVCQLCNYRKPPRWHHCRRCNLCVHRMDHHCPILQLCIHSGNHKYFLLFLVWPLQLAIFTIWHGYYDFWKTIRSVYTAEILSTSEQLKGTGVSNALMVGIAALYLLKNQLPNLMRNQTLIEESRENTSYNLGSWQENVKSVMGAWTIAWLPFSVTKSREKKFE</sequence>
<comment type="domain">
    <text evidence="7">The DHHC domain is required for palmitoyltransferase activity.</text>
</comment>
<keyword evidence="2 7" id="KW-0808">Transferase</keyword>
<protein>
    <recommendedName>
        <fullName evidence="7">Palmitoyltransferase</fullName>
        <ecNumber evidence="7">2.3.1.225</ecNumber>
    </recommendedName>
</protein>
<keyword evidence="10" id="KW-1185">Reference proteome</keyword>
<dbReference type="SMR" id="Q21981"/>
<name>Q21981_CAEEL</name>
<dbReference type="PANTHER" id="PTHR12246">
    <property type="entry name" value="PALMITOYLTRANSFERASE ZDHHC16"/>
    <property type="match status" value="1"/>
</dbReference>
<dbReference type="GO" id="GO:0006612">
    <property type="term" value="P:protein targeting to membrane"/>
    <property type="evidence" value="ECO:0000318"/>
    <property type="project" value="GO_Central"/>
</dbReference>
<dbReference type="InParanoid" id="Q21981"/>
<evidence type="ECO:0000313" key="11">
    <source>
        <dbReference type="WormBase" id="R13F6.5"/>
    </source>
</evidence>
<evidence type="ECO:0000313" key="10">
    <source>
        <dbReference type="Proteomes" id="UP000001940"/>
    </source>
</evidence>
<keyword evidence="3 7" id="KW-0812">Transmembrane</keyword>
<dbReference type="PIR" id="T16744">
    <property type="entry name" value="T16744"/>
</dbReference>
<dbReference type="CTD" id="187870"/>
<dbReference type="OrthoDB" id="4096362at2759"/>
<evidence type="ECO:0000259" key="8">
    <source>
        <dbReference type="Pfam" id="PF01529"/>
    </source>
</evidence>
<evidence type="ECO:0000256" key="3">
    <source>
        <dbReference type="ARBA" id="ARBA00022692"/>
    </source>
</evidence>
<proteinExistence type="inferred from homology"/>
<dbReference type="AlphaFoldDB" id="Q21981"/>
<dbReference type="InterPro" id="IPR039859">
    <property type="entry name" value="PFA4/ZDH16/20/ERF2-like"/>
</dbReference>
<comment type="subcellular location">
    <subcellularLocation>
        <location evidence="1">Membrane</location>
        <topology evidence="1">Multi-pass membrane protein</topology>
    </subcellularLocation>
</comment>
<dbReference type="STRING" id="6239.R13F6.5.1"/>
<feature type="transmembrane region" description="Helical" evidence="7">
    <location>
        <begin position="38"/>
        <end position="58"/>
    </location>
</feature>
<dbReference type="GO" id="GO:0005794">
    <property type="term" value="C:Golgi apparatus"/>
    <property type="evidence" value="ECO:0000318"/>
    <property type="project" value="GO_Central"/>
</dbReference>
<evidence type="ECO:0000256" key="2">
    <source>
        <dbReference type="ARBA" id="ARBA00022679"/>
    </source>
</evidence>
<feature type="transmembrane region" description="Helical" evidence="7">
    <location>
        <begin position="126"/>
        <end position="147"/>
    </location>
</feature>
<dbReference type="eggNOG" id="KOG1311">
    <property type="taxonomic scope" value="Eukaryota"/>
</dbReference>
<evidence type="ECO:0000256" key="5">
    <source>
        <dbReference type="ARBA" id="ARBA00023136"/>
    </source>
</evidence>
<keyword evidence="4 7" id="KW-1133">Transmembrane helix</keyword>
<feature type="transmembrane region" description="Helical" evidence="7">
    <location>
        <begin position="12"/>
        <end position="32"/>
    </location>
</feature>
<comment type="similarity">
    <text evidence="7">Belongs to the DHHC palmitoyltransferase family.</text>
</comment>
<evidence type="ECO:0000256" key="1">
    <source>
        <dbReference type="ARBA" id="ARBA00004141"/>
    </source>
</evidence>
<accession>Q21981</accession>
<dbReference type="EC" id="2.3.1.225" evidence="7"/>
<keyword evidence="6 7" id="KW-0012">Acyltransferase</keyword>
<dbReference type="GO" id="GO:0016020">
    <property type="term" value="C:membrane"/>
    <property type="evidence" value="ECO:0007669"/>
    <property type="project" value="UniProtKB-SubCell"/>
</dbReference>
<dbReference type="Pfam" id="PF01529">
    <property type="entry name" value="DHHC"/>
    <property type="match status" value="1"/>
</dbReference>
<dbReference type="Bgee" id="WBGene00020066">
    <property type="expression patterns" value="Expressed in adult organism and 1 other cell type or tissue"/>
</dbReference>
<keyword evidence="5 7" id="KW-0472">Membrane</keyword>
<dbReference type="PROSITE" id="PS50216">
    <property type="entry name" value="DHHC"/>
    <property type="match status" value="1"/>
</dbReference>
<dbReference type="GO" id="GO:0019706">
    <property type="term" value="F:protein-cysteine S-palmitoyltransferase activity"/>
    <property type="evidence" value="ECO:0000318"/>
    <property type="project" value="GO_Central"/>
</dbReference>
<comment type="catalytic activity">
    <reaction evidence="7">
        <text>L-cysteinyl-[protein] + hexadecanoyl-CoA = S-hexadecanoyl-L-cysteinyl-[protein] + CoA</text>
        <dbReference type="Rhea" id="RHEA:36683"/>
        <dbReference type="Rhea" id="RHEA-COMP:10131"/>
        <dbReference type="Rhea" id="RHEA-COMP:11032"/>
        <dbReference type="ChEBI" id="CHEBI:29950"/>
        <dbReference type="ChEBI" id="CHEBI:57287"/>
        <dbReference type="ChEBI" id="CHEBI:57379"/>
        <dbReference type="ChEBI" id="CHEBI:74151"/>
        <dbReference type="EC" id="2.3.1.225"/>
    </reaction>
</comment>
<dbReference type="EMBL" id="BX284603">
    <property type="protein sequence ID" value="CCD70177.1"/>
    <property type="molecule type" value="Genomic_DNA"/>
</dbReference>
<dbReference type="GeneID" id="187870"/>
<dbReference type="WormBase" id="R13F6.5">
    <property type="protein sequence ID" value="CE38973"/>
    <property type="gene ID" value="WBGene00020066"/>
    <property type="gene designation" value="dhhc-5"/>
</dbReference>
<dbReference type="PaxDb" id="6239-R13F6.5"/>
<gene>
    <name evidence="9 11" type="primary">dhhc-5</name>
    <name evidence="9" type="ORF">CELE_R13F6.5</name>
    <name evidence="11" type="ORF">R13F6.5</name>
</gene>
<dbReference type="InterPro" id="IPR001594">
    <property type="entry name" value="Palmitoyltrfase_DHHC"/>
</dbReference>
<dbReference type="RefSeq" id="NP_498488.2">
    <property type="nucleotide sequence ID" value="NM_066087.5"/>
</dbReference>
<feature type="transmembrane region" description="Helical" evidence="7">
    <location>
        <begin position="167"/>
        <end position="187"/>
    </location>
</feature>
<dbReference type="OMA" id="CAHIFPY"/>
<dbReference type="PhylomeDB" id="Q21981"/>
<dbReference type="GO" id="GO:0005783">
    <property type="term" value="C:endoplasmic reticulum"/>
    <property type="evidence" value="ECO:0000318"/>
    <property type="project" value="GO_Central"/>
</dbReference>
<evidence type="ECO:0000313" key="9">
    <source>
        <dbReference type="EMBL" id="CCD70177.1"/>
    </source>
</evidence>
<evidence type="ECO:0000256" key="7">
    <source>
        <dbReference type="RuleBase" id="RU079119"/>
    </source>
</evidence>
<reference evidence="9 10" key="1">
    <citation type="journal article" date="1998" name="Science">
        <title>Genome sequence of the nematode C. elegans: a platform for investigating biology.</title>
        <authorList>
            <consortium name="The C. elegans sequencing consortium"/>
            <person name="Sulson J.E."/>
            <person name="Waterston R."/>
        </authorList>
    </citation>
    <scope>NUCLEOTIDE SEQUENCE [LARGE SCALE GENOMIC DNA]</scope>
    <source>
        <strain evidence="9 10">Bristol N2</strain>
    </source>
</reference>
<dbReference type="UCSC" id="R13F6.5">
    <property type="organism name" value="c. elegans"/>
</dbReference>
<evidence type="ECO:0000256" key="4">
    <source>
        <dbReference type="ARBA" id="ARBA00022989"/>
    </source>
</evidence>
<dbReference type="KEGG" id="cel:CELE_R13F6.5"/>
<dbReference type="HOGENOM" id="CLU_1138894_0_0_1"/>
<dbReference type="AGR" id="WB:WBGene00020066"/>